<accession>A0A2N5PWN1</accession>
<dbReference type="Proteomes" id="UP000234840">
    <property type="component" value="Unassembled WGS sequence"/>
</dbReference>
<dbReference type="Proteomes" id="UP000283981">
    <property type="component" value="Unassembled WGS sequence"/>
</dbReference>
<organism evidence="1 5">
    <name type="scientific">Mediterraneibacter gnavus</name>
    <name type="common">Ruminococcus gnavus</name>
    <dbReference type="NCBI Taxonomy" id="33038"/>
    <lineage>
        <taxon>Bacteria</taxon>
        <taxon>Bacillati</taxon>
        <taxon>Bacillota</taxon>
        <taxon>Clostridia</taxon>
        <taxon>Lachnospirales</taxon>
        <taxon>Lachnospiraceae</taxon>
        <taxon>Mediterraneibacter</taxon>
    </lineage>
</organism>
<evidence type="ECO:0000313" key="3">
    <source>
        <dbReference type="EMBL" id="RHG84450.1"/>
    </source>
</evidence>
<sequence length="62" mass="7641">MISEKNENKRHCAKYIKNREQFCVFKQKQTISFTKYQVRCIIKPTTGYDDITLRHYNIKRRK</sequence>
<dbReference type="EMBL" id="NIHW01000048">
    <property type="protein sequence ID" value="PLT81917.1"/>
    <property type="molecule type" value="Genomic_DNA"/>
</dbReference>
<evidence type="ECO:0000313" key="5">
    <source>
        <dbReference type="Proteomes" id="UP000234840"/>
    </source>
</evidence>
<dbReference type="AlphaFoldDB" id="A0A2N5PWN1"/>
<evidence type="ECO:0000313" key="7">
    <source>
        <dbReference type="Proteomes" id="UP000283992"/>
    </source>
</evidence>
<gene>
    <name evidence="1" type="ORF">CDL20_14015</name>
    <name evidence="4" type="ORF">DW142_05530</name>
    <name evidence="3" type="ORF">DW243_08615</name>
    <name evidence="2" type="ORF">DWY88_04950</name>
</gene>
<proteinExistence type="predicted"/>
<reference evidence="1 5" key="1">
    <citation type="journal article" date="2017" name="Genome Med.">
        <title>A novel Ruminococcus gnavus clade enriched in inflammatory bowel disease patients.</title>
        <authorList>
            <person name="Hall A.B."/>
            <person name="Yassour M."/>
            <person name="Sauk J."/>
            <person name="Garner A."/>
            <person name="Jiang X."/>
            <person name="Arthur T."/>
            <person name="Lagoudas G.K."/>
            <person name="Vatanen T."/>
            <person name="Fornelos N."/>
            <person name="Wilson R."/>
            <person name="Bertha M."/>
            <person name="Cohen M."/>
            <person name="Garber J."/>
            <person name="Khalili H."/>
            <person name="Gevers D."/>
            <person name="Ananthakrishnan A.N."/>
            <person name="Kugathasan S."/>
            <person name="Lander E.S."/>
            <person name="Blainey P."/>
            <person name="Vlamakis H."/>
            <person name="Xavier R.J."/>
            <person name="Huttenhower C."/>
        </authorList>
    </citation>
    <scope>NUCLEOTIDE SEQUENCE [LARGE SCALE GENOMIC DNA]</scope>
    <source>
        <strain evidence="1 5">RJX1128</strain>
    </source>
</reference>
<reference evidence="6 7" key="2">
    <citation type="submission" date="2018-08" db="EMBL/GenBank/DDBJ databases">
        <title>A genome reference for cultivated species of the human gut microbiota.</title>
        <authorList>
            <person name="Zou Y."/>
            <person name="Xue W."/>
            <person name="Luo G."/>
        </authorList>
    </citation>
    <scope>NUCLEOTIDE SEQUENCE [LARGE SCALE GENOMIC DNA]</scope>
    <source>
        <strain evidence="2 8">AF27-4BH</strain>
        <strain evidence="4 7">AM12-54</strain>
        <strain evidence="3 6">AM21-18</strain>
    </source>
</reference>
<dbReference type="Proteomes" id="UP000283992">
    <property type="component" value="Unassembled WGS sequence"/>
</dbReference>
<evidence type="ECO:0000313" key="2">
    <source>
        <dbReference type="EMBL" id="RGQ69981.1"/>
    </source>
</evidence>
<evidence type="ECO:0000313" key="8">
    <source>
        <dbReference type="Proteomes" id="UP000286137"/>
    </source>
</evidence>
<comment type="caution">
    <text evidence="1">The sequence shown here is derived from an EMBL/GenBank/DDBJ whole genome shotgun (WGS) entry which is preliminary data.</text>
</comment>
<protein>
    <submittedName>
        <fullName evidence="1">Uncharacterized protein</fullName>
    </submittedName>
</protein>
<name>A0A2N5PWN1_MEDGN</name>
<dbReference type="Proteomes" id="UP000286137">
    <property type="component" value="Unassembled WGS sequence"/>
</dbReference>
<evidence type="ECO:0000313" key="4">
    <source>
        <dbReference type="EMBL" id="RHJ14554.1"/>
    </source>
</evidence>
<dbReference type="EMBL" id="QRTJ01000006">
    <property type="protein sequence ID" value="RGQ69981.1"/>
    <property type="molecule type" value="Genomic_DNA"/>
</dbReference>
<evidence type="ECO:0000313" key="6">
    <source>
        <dbReference type="Proteomes" id="UP000283981"/>
    </source>
</evidence>
<dbReference type="EMBL" id="QRIS01000012">
    <property type="protein sequence ID" value="RHG84450.1"/>
    <property type="molecule type" value="Genomic_DNA"/>
</dbReference>
<dbReference type="EMBL" id="QRLN01000005">
    <property type="protein sequence ID" value="RHJ14554.1"/>
    <property type="molecule type" value="Genomic_DNA"/>
</dbReference>
<evidence type="ECO:0000313" key="1">
    <source>
        <dbReference type="EMBL" id="PLT81917.1"/>
    </source>
</evidence>